<evidence type="ECO:0000259" key="6">
    <source>
        <dbReference type="SMART" id="SM00903"/>
    </source>
</evidence>
<dbReference type="OrthoDB" id="9783347at2"/>
<dbReference type="SMART" id="SM00903">
    <property type="entry name" value="Flavin_Reduct"/>
    <property type="match status" value="1"/>
</dbReference>
<comment type="similarity">
    <text evidence="4">Belongs to the flavoredoxin family.</text>
</comment>
<evidence type="ECO:0000313" key="7">
    <source>
        <dbReference type="EMBL" id="MTH80255.1"/>
    </source>
</evidence>
<dbReference type="GO" id="GO:0010181">
    <property type="term" value="F:FMN binding"/>
    <property type="evidence" value="ECO:0007669"/>
    <property type="project" value="InterPro"/>
</dbReference>
<proteinExistence type="inferred from homology"/>
<dbReference type="Pfam" id="PF01613">
    <property type="entry name" value="Flavin_Reduct"/>
    <property type="match status" value="1"/>
</dbReference>
<sequence length="233" mass="25415">MTDTPLNPPDRHFDMAALAGDERYRLLASSIMPRPIAWVVTCDAMGRVNAAPYSFFNMFGADHPVVALGLLPRPDRPKDTAANIIATGEFVVNLVPYALAEAMNQTCIDAPPGTDELDLAGLATRPSLAIRPPRITASPVAFECVQRHRLETGPGQLLIVGEVLHAHFAGHLLTGDPTRPRIDADALDLVGRMHGPTAYTRTRDQFDLSRPIWQDSLPPEQGEPKEKLENDNG</sequence>
<dbReference type="Proteomes" id="UP000478183">
    <property type="component" value="Unassembled WGS sequence"/>
</dbReference>
<dbReference type="RefSeq" id="WP_155097604.1">
    <property type="nucleotide sequence ID" value="NZ_WMIE01000036.1"/>
</dbReference>
<dbReference type="PANTHER" id="PTHR33798">
    <property type="entry name" value="FLAVOPROTEIN OXYGENASE"/>
    <property type="match status" value="1"/>
</dbReference>
<dbReference type="InterPro" id="IPR002563">
    <property type="entry name" value="Flavin_Rdtase-like_dom"/>
</dbReference>
<evidence type="ECO:0000256" key="3">
    <source>
        <dbReference type="ARBA" id="ARBA00022643"/>
    </source>
</evidence>
<evidence type="ECO:0000256" key="2">
    <source>
        <dbReference type="ARBA" id="ARBA00022630"/>
    </source>
</evidence>
<accession>A0A6L6JG48</accession>
<comment type="cofactor">
    <cofactor evidence="1">
        <name>FMN</name>
        <dbReference type="ChEBI" id="CHEBI:58210"/>
    </cofactor>
</comment>
<keyword evidence="3" id="KW-0288">FMN</keyword>
<protein>
    <submittedName>
        <fullName evidence="7">Flavin reductase family protein</fullName>
    </submittedName>
</protein>
<evidence type="ECO:0000313" key="8">
    <source>
        <dbReference type="Proteomes" id="UP000478183"/>
    </source>
</evidence>
<reference evidence="7 8" key="1">
    <citation type="submission" date="2019-11" db="EMBL/GenBank/DDBJ databases">
        <authorList>
            <person name="Dong K."/>
        </authorList>
    </citation>
    <scope>NUCLEOTIDE SEQUENCE [LARGE SCALE GENOMIC DNA]</scope>
    <source>
        <strain evidence="7 8">NBRC 111993</strain>
    </source>
</reference>
<dbReference type="AlphaFoldDB" id="A0A6L6JG48"/>
<keyword evidence="8" id="KW-1185">Reference proteome</keyword>
<dbReference type="Gene3D" id="2.30.110.10">
    <property type="entry name" value="Electron Transport, Fmn-binding Protein, Chain A"/>
    <property type="match status" value="1"/>
</dbReference>
<dbReference type="SUPFAM" id="SSF50475">
    <property type="entry name" value="FMN-binding split barrel"/>
    <property type="match status" value="1"/>
</dbReference>
<evidence type="ECO:0000256" key="4">
    <source>
        <dbReference type="ARBA" id="ARBA00038054"/>
    </source>
</evidence>
<comment type="caution">
    <text evidence="7">The sequence shown here is derived from an EMBL/GenBank/DDBJ whole genome shotgun (WGS) entry which is preliminary data.</text>
</comment>
<dbReference type="GO" id="GO:0016646">
    <property type="term" value="F:oxidoreductase activity, acting on the CH-NH group of donors, NAD or NADP as acceptor"/>
    <property type="evidence" value="ECO:0007669"/>
    <property type="project" value="UniProtKB-ARBA"/>
</dbReference>
<dbReference type="InterPro" id="IPR012349">
    <property type="entry name" value="Split_barrel_FMN-bd"/>
</dbReference>
<feature type="compositionally biased region" description="Basic and acidic residues" evidence="5">
    <location>
        <begin position="222"/>
        <end position="233"/>
    </location>
</feature>
<feature type="domain" description="Flavin reductase like" evidence="6">
    <location>
        <begin position="29"/>
        <end position="178"/>
    </location>
</feature>
<evidence type="ECO:0000256" key="1">
    <source>
        <dbReference type="ARBA" id="ARBA00001917"/>
    </source>
</evidence>
<gene>
    <name evidence="7" type="ORF">GL286_21400</name>
</gene>
<name>A0A6L6JG48_9RHOB</name>
<feature type="region of interest" description="Disordered" evidence="5">
    <location>
        <begin position="209"/>
        <end position="233"/>
    </location>
</feature>
<organism evidence="7 8">
    <name type="scientific">Paracoccus aestuariivivens</name>
    <dbReference type="NCBI Taxonomy" id="1820333"/>
    <lineage>
        <taxon>Bacteria</taxon>
        <taxon>Pseudomonadati</taxon>
        <taxon>Pseudomonadota</taxon>
        <taxon>Alphaproteobacteria</taxon>
        <taxon>Rhodobacterales</taxon>
        <taxon>Paracoccaceae</taxon>
        <taxon>Paracoccus</taxon>
    </lineage>
</organism>
<dbReference type="EMBL" id="WMIE01000036">
    <property type="protein sequence ID" value="MTH80255.1"/>
    <property type="molecule type" value="Genomic_DNA"/>
</dbReference>
<evidence type="ECO:0000256" key="5">
    <source>
        <dbReference type="SAM" id="MobiDB-lite"/>
    </source>
</evidence>
<keyword evidence="2" id="KW-0285">Flavoprotein</keyword>
<dbReference type="PANTHER" id="PTHR33798:SF5">
    <property type="entry name" value="FLAVIN REDUCTASE LIKE DOMAIN-CONTAINING PROTEIN"/>
    <property type="match status" value="1"/>
</dbReference>